<reference evidence="1" key="1">
    <citation type="submission" date="2021-02" db="EMBL/GenBank/DDBJ databases">
        <authorList>
            <person name="Nowell W R."/>
        </authorList>
    </citation>
    <scope>NUCLEOTIDE SEQUENCE</scope>
</reference>
<evidence type="ECO:0008006" key="3">
    <source>
        <dbReference type="Google" id="ProtNLM"/>
    </source>
</evidence>
<gene>
    <name evidence="1" type="ORF">SMN809_LOCUS13257</name>
</gene>
<dbReference type="EMBL" id="CAJOBI010005207">
    <property type="protein sequence ID" value="CAF4025234.1"/>
    <property type="molecule type" value="Genomic_DNA"/>
</dbReference>
<feature type="non-terminal residue" evidence="1">
    <location>
        <position position="64"/>
    </location>
</feature>
<dbReference type="AlphaFoldDB" id="A0A8S2P2P6"/>
<protein>
    <recommendedName>
        <fullName evidence="3">Tetratricopeptide repeat protein</fullName>
    </recommendedName>
</protein>
<dbReference type="Proteomes" id="UP000676336">
    <property type="component" value="Unassembled WGS sequence"/>
</dbReference>
<comment type="caution">
    <text evidence="1">The sequence shown here is derived from an EMBL/GenBank/DDBJ whole genome shotgun (WGS) entry which is preliminary data.</text>
</comment>
<evidence type="ECO:0000313" key="2">
    <source>
        <dbReference type="Proteomes" id="UP000676336"/>
    </source>
</evidence>
<proteinExistence type="predicted"/>
<accession>A0A8S2P2P6</accession>
<dbReference type="SUPFAM" id="SSF48452">
    <property type="entry name" value="TPR-like"/>
    <property type="match status" value="1"/>
</dbReference>
<sequence length="64" mass="7372">MSGIISKPTASSEKLKWQAKAAFNESNYDLALELFSHVLEQVQRYAPYLTNRALCYYRLNDADK</sequence>
<dbReference type="InterPro" id="IPR011990">
    <property type="entry name" value="TPR-like_helical_dom_sf"/>
</dbReference>
<name>A0A8S2P2P6_9BILA</name>
<dbReference type="Gene3D" id="1.25.40.10">
    <property type="entry name" value="Tetratricopeptide repeat domain"/>
    <property type="match status" value="1"/>
</dbReference>
<organism evidence="1 2">
    <name type="scientific">Rotaria magnacalcarata</name>
    <dbReference type="NCBI Taxonomy" id="392030"/>
    <lineage>
        <taxon>Eukaryota</taxon>
        <taxon>Metazoa</taxon>
        <taxon>Spiralia</taxon>
        <taxon>Gnathifera</taxon>
        <taxon>Rotifera</taxon>
        <taxon>Eurotatoria</taxon>
        <taxon>Bdelloidea</taxon>
        <taxon>Philodinida</taxon>
        <taxon>Philodinidae</taxon>
        <taxon>Rotaria</taxon>
    </lineage>
</organism>
<evidence type="ECO:0000313" key="1">
    <source>
        <dbReference type="EMBL" id="CAF4025234.1"/>
    </source>
</evidence>